<gene>
    <name evidence="3" type="ORF">PMEA_00033522</name>
</gene>
<reference evidence="3 4" key="1">
    <citation type="submission" date="2022-05" db="EMBL/GenBank/DDBJ databases">
        <authorList>
            <consortium name="Genoscope - CEA"/>
            <person name="William W."/>
        </authorList>
    </citation>
    <scope>NUCLEOTIDE SEQUENCE [LARGE SCALE GENOMIC DNA]</scope>
</reference>
<dbReference type="Gene3D" id="2.60.40.10">
    <property type="entry name" value="Immunoglobulins"/>
    <property type="match status" value="1"/>
</dbReference>
<sequence length="674" mass="76024">MMNELRVSAGTEKELLMKELKASRDREKELLNSKEAFKQLSEMMNDLKVSTKAEKEFLTKELKSSREEVKQLSQEMNEVRASTDREKESLNTSKEALKQLSEMMNELRVSAEKEKELLTKKLKSSREAVKQLSQENNELRAAAPSDEYDETDSSSPTLFKKFKGFFVSKSSTAGRRSHQKTQLKELEVTSEASRDREKELPTNELQAPREARTHLSQNKSERKASGKRLKEEQGNVKEMEKLRAVSPSNECDGPGASRPTLFRKFKGFFVSSKSTRQGRRSHQKKPKEPKSNTEASSGMQLLAGPSHEDHLEYVQEHEERTDRLEILGSEEVEMDITASSGRCKASPSLVKNADSGKRCYKVMDSQKGLESDGEKQSSGKVPTSRSVNNHVRKNHFNVETAMECNQTTDRQPSFGGDGTLQQISGFFIYQGAYCGTDVYNHCCKQICGNPSQSTGQLLLSRSAQSPSSLQHEIDIRDLPNSGIKIEQQPKSKKQPEGSEVIFELKVQEQDKYSYQWLKDGAELEGKCDATLILDNVELREFGWYKCRVCSRENFGINCESSRAWLDVVPKVQNATRLKKFIDVDLSTCDSIALYLNKDLLPGLGGYRQAAAVFGMTSDMIGALETCKSPGQEVIEFLKAAKPDITVYTVCKQLKDDKMRRFDIAKILENHLTIT</sequence>
<feature type="region of interest" description="Disordered" evidence="1">
    <location>
        <begin position="365"/>
        <end position="387"/>
    </location>
</feature>
<dbReference type="PROSITE" id="PS50835">
    <property type="entry name" value="IG_LIKE"/>
    <property type="match status" value="1"/>
</dbReference>
<dbReference type="EMBL" id="CALNXJ010000008">
    <property type="protein sequence ID" value="CAH3045378.1"/>
    <property type="molecule type" value="Genomic_DNA"/>
</dbReference>
<feature type="region of interest" description="Disordered" evidence="1">
    <location>
        <begin position="170"/>
        <end position="301"/>
    </location>
</feature>
<evidence type="ECO:0000313" key="4">
    <source>
        <dbReference type="Proteomes" id="UP001159428"/>
    </source>
</evidence>
<feature type="compositionally biased region" description="Basic and acidic residues" evidence="1">
    <location>
        <begin position="182"/>
        <end position="243"/>
    </location>
</feature>
<evidence type="ECO:0000313" key="3">
    <source>
        <dbReference type="EMBL" id="CAH3045378.1"/>
    </source>
</evidence>
<dbReference type="CDD" id="cd00096">
    <property type="entry name" value="Ig"/>
    <property type="match status" value="1"/>
</dbReference>
<dbReference type="SUPFAM" id="SSF48726">
    <property type="entry name" value="Immunoglobulin"/>
    <property type="match status" value="1"/>
</dbReference>
<dbReference type="InterPro" id="IPR036179">
    <property type="entry name" value="Ig-like_dom_sf"/>
</dbReference>
<dbReference type="Proteomes" id="UP001159428">
    <property type="component" value="Unassembled WGS sequence"/>
</dbReference>
<dbReference type="InterPro" id="IPR007110">
    <property type="entry name" value="Ig-like_dom"/>
</dbReference>
<name>A0AAU9W4Z1_9CNID</name>
<feature type="region of interest" description="Disordered" evidence="1">
    <location>
        <begin position="123"/>
        <end position="157"/>
    </location>
</feature>
<evidence type="ECO:0000259" key="2">
    <source>
        <dbReference type="PROSITE" id="PS50835"/>
    </source>
</evidence>
<feature type="region of interest" description="Disordered" evidence="1">
    <location>
        <begin position="62"/>
        <end position="92"/>
    </location>
</feature>
<evidence type="ECO:0000256" key="1">
    <source>
        <dbReference type="SAM" id="MobiDB-lite"/>
    </source>
</evidence>
<proteinExistence type="predicted"/>
<dbReference type="AlphaFoldDB" id="A0AAU9W4Z1"/>
<organism evidence="3 4">
    <name type="scientific">Pocillopora meandrina</name>
    <dbReference type="NCBI Taxonomy" id="46732"/>
    <lineage>
        <taxon>Eukaryota</taxon>
        <taxon>Metazoa</taxon>
        <taxon>Cnidaria</taxon>
        <taxon>Anthozoa</taxon>
        <taxon>Hexacorallia</taxon>
        <taxon>Scleractinia</taxon>
        <taxon>Astrocoeniina</taxon>
        <taxon>Pocilloporidae</taxon>
        <taxon>Pocillopora</taxon>
    </lineage>
</organism>
<dbReference type="InterPro" id="IPR013783">
    <property type="entry name" value="Ig-like_fold"/>
</dbReference>
<protein>
    <recommendedName>
        <fullName evidence="2">Ig-like domain-containing protein</fullName>
    </recommendedName>
</protein>
<comment type="caution">
    <text evidence="3">The sequence shown here is derived from an EMBL/GenBank/DDBJ whole genome shotgun (WGS) entry which is preliminary data.</text>
</comment>
<feature type="compositionally biased region" description="Polar residues" evidence="1">
    <location>
        <begin position="378"/>
        <end position="387"/>
    </location>
</feature>
<accession>A0AAU9W4Z1</accession>
<feature type="compositionally biased region" description="Basic and acidic residues" evidence="1">
    <location>
        <begin position="77"/>
        <end position="89"/>
    </location>
</feature>
<feature type="domain" description="Ig-like" evidence="2">
    <location>
        <begin position="479"/>
        <end position="548"/>
    </location>
</feature>
<keyword evidence="4" id="KW-1185">Reference proteome</keyword>
<feature type="compositionally biased region" description="Basic and acidic residues" evidence="1">
    <location>
        <begin position="367"/>
        <end position="377"/>
    </location>
</feature>
<feature type="compositionally biased region" description="Basic residues" evidence="1">
    <location>
        <begin position="276"/>
        <end position="285"/>
    </location>
</feature>